<proteinExistence type="inferred from homology"/>
<dbReference type="VEuPathDB" id="FungiDB:CH63R_04870"/>
<keyword evidence="2 7" id="KW-0812">Transmembrane</keyword>
<feature type="region of interest" description="Disordered" evidence="6">
    <location>
        <begin position="340"/>
        <end position="387"/>
    </location>
</feature>
<accession>H1UZ38</accession>
<dbReference type="STRING" id="759273.H1UZ38"/>
<dbReference type="PANTHER" id="PTHR33048:SF47">
    <property type="entry name" value="INTEGRAL MEMBRANE PROTEIN-RELATED"/>
    <property type="match status" value="1"/>
</dbReference>
<dbReference type="GO" id="GO:0005576">
    <property type="term" value="C:extracellular region"/>
    <property type="evidence" value="ECO:0007669"/>
    <property type="project" value="UniProtKB-SubCell"/>
</dbReference>
<gene>
    <name evidence="9" type="ORF">CH063_05465</name>
</gene>
<evidence type="ECO:0000259" key="8">
    <source>
        <dbReference type="Pfam" id="PF20684"/>
    </source>
</evidence>
<reference evidence="10" key="1">
    <citation type="journal article" date="2012" name="Nat. Genet.">
        <title>Lifestyle transitions in plant pathogenic Colletotrichum fungi deciphered by genome and transcriptome analyses.</title>
        <authorList>
            <person name="O'Connell R.J."/>
            <person name="Thon M.R."/>
            <person name="Hacquard S."/>
            <person name="Amyotte S.G."/>
            <person name="Kleemann J."/>
            <person name="Torres M.F."/>
            <person name="Damm U."/>
            <person name="Buiate E.A."/>
            <person name="Epstein L."/>
            <person name="Alkan N."/>
            <person name="Altmueller J."/>
            <person name="Alvarado-Balderrama L."/>
            <person name="Bauser C.A."/>
            <person name="Becker C."/>
            <person name="Birren B.W."/>
            <person name="Chen Z."/>
            <person name="Choi J."/>
            <person name="Crouch J.A."/>
            <person name="Duvick J.P."/>
            <person name="Farman M.A."/>
            <person name="Gan P."/>
            <person name="Heiman D."/>
            <person name="Henrissat B."/>
            <person name="Howard R.J."/>
            <person name="Kabbage M."/>
            <person name="Koch C."/>
            <person name="Kracher B."/>
            <person name="Kubo Y."/>
            <person name="Law A.D."/>
            <person name="Lebrun M.-H."/>
            <person name="Lee Y.-H."/>
            <person name="Miyara I."/>
            <person name="Moore N."/>
            <person name="Neumann U."/>
            <person name="Nordstroem K."/>
            <person name="Panaccione D.G."/>
            <person name="Panstruga R."/>
            <person name="Place M."/>
            <person name="Proctor R.H."/>
            <person name="Prusky D."/>
            <person name="Rech G."/>
            <person name="Reinhardt R."/>
            <person name="Rollins J.A."/>
            <person name="Rounsley S."/>
            <person name="Schardl C.L."/>
            <person name="Schwartz D.C."/>
            <person name="Shenoy N."/>
            <person name="Shirasu K."/>
            <person name="Sikhakolli U.R."/>
            <person name="Stueber K."/>
            <person name="Sukno S.A."/>
            <person name="Sweigard J.A."/>
            <person name="Takano Y."/>
            <person name="Takahara H."/>
            <person name="Trail F."/>
            <person name="van der Does H.C."/>
            <person name="Voll L.M."/>
            <person name="Will I."/>
            <person name="Young S."/>
            <person name="Zeng Q."/>
            <person name="Zhang J."/>
            <person name="Zhou S."/>
            <person name="Dickman M.B."/>
            <person name="Schulze-Lefert P."/>
            <person name="Ver Loren van Themaat E."/>
            <person name="Ma L.-J."/>
            <person name="Vaillancourt L.J."/>
        </authorList>
    </citation>
    <scope>NUCLEOTIDE SEQUENCE [LARGE SCALE GENOMIC DNA]</scope>
    <source>
        <strain evidence="10">IMI 349063</strain>
    </source>
</reference>
<dbReference type="eggNOG" id="ENOG502SN7T">
    <property type="taxonomic scope" value="Eukaryota"/>
</dbReference>
<evidence type="ECO:0000256" key="7">
    <source>
        <dbReference type="SAM" id="Phobius"/>
    </source>
</evidence>
<evidence type="ECO:0000256" key="6">
    <source>
        <dbReference type="SAM" id="MobiDB-lite"/>
    </source>
</evidence>
<dbReference type="GO" id="GO:0098552">
    <property type="term" value="C:side of membrane"/>
    <property type="evidence" value="ECO:0007669"/>
    <property type="project" value="UniProtKB-KW"/>
</dbReference>
<dbReference type="AlphaFoldDB" id="H1UZ38"/>
<feature type="transmembrane region" description="Helical" evidence="7">
    <location>
        <begin position="174"/>
        <end position="199"/>
    </location>
</feature>
<name>H1UZ38_COLHI</name>
<evidence type="ECO:0000256" key="1">
    <source>
        <dbReference type="ARBA" id="ARBA00004141"/>
    </source>
</evidence>
<feature type="transmembrane region" description="Helical" evidence="7">
    <location>
        <begin position="62"/>
        <end position="81"/>
    </location>
</feature>
<keyword evidence="3 7" id="KW-1133">Transmembrane helix</keyword>
<evidence type="ECO:0000256" key="2">
    <source>
        <dbReference type="ARBA" id="ARBA00022692"/>
    </source>
</evidence>
<dbReference type="Proteomes" id="UP000007174">
    <property type="component" value="Unassembled WGS sequence"/>
</dbReference>
<evidence type="ECO:0000256" key="3">
    <source>
        <dbReference type="ARBA" id="ARBA00022989"/>
    </source>
</evidence>
<dbReference type="HOGENOM" id="CLU_028200_6_2_1"/>
<feature type="transmembrane region" description="Helical" evidence="7">
    <location>
        <begin position="136"/>
        <end position="162"/>
    </location>
</feature>
<feature type="transmembrane region" description="Helical" evidence="7">
    <location>
        <begin position="93"/>
        <end position="116"/>
    </location>
</feature>
<evidence type="ECO:0000313" key="10">
    <source>
        <dbReference type="Proteomes" id="UP000007174"/>
    </source>
</evidence>
<comment type="subcellular location">
    <subcellularLocation>
        <location evidence="1">Membrane</location>
        <topology evidence="1">Multi-pass membrane protein</topology>
    </subcellularLocation>
</comment>
<evidence type="ECO:0000313" key="9">
    <source>
        <dbReference type="EMBL" id="CCF33239.1"/>
    </source>
</evidence>
<sequence>MDGGCSLAKAADCVCTNTTLQAHVSQCVQTSCIYADQVVAAHISRDLCRGYPIEDRRSSTRIPAIVLPAITIAVVLLRCISRIAVAKGMWWDDWIALVTTFFLSASGVIALINHRIGFGLHYWDIDPGKATTILQIFYAAQMIYVLVITGAKAALCAFYARVFSHQRFRLATNIFLTCLAIQTPLFVFLVMFQCIPIQAVWDRSIHGHCLNITAISYAGAAVTIIEDLILIAMPIPELMKLQLGLKKKLAVVFLFGFGSFAIIASIIRLKYMVMFSRSYDPTYDFFEVNLWSGIEVNTAIICGSLPALFPLLKKLPGFFKALKNTLGDAWRKIWNISTPSTGAKQTRGAGTSSSEAPKEDSHTSTIVSIESPTKTEASLASSRELQK</sequence>
<evidence type="ECO:0000256" key="4">
    <source>
        <dbReference type="ARBA" id="ARBA00023136"/>
    </source>
</evidence>
<evidence type="ECO:0000256" key="5">
    <source>
        <dbReference type="ARBA" id="ARBA00038359"/>
    </source>
</evidence>
<dbReference type="EMBL" id="CACQ02000685">
    <property type="protein sequence ID" value="CCF33239.1"/>
    <property type="molecule type" value="Genomic_DNA"/>
</dbReference>
<protein>
    <submittedName>
        <fullName evidence="9">Integral membrane protein</fullName>
    </submittedName>
</protein>
<organism evidence="9 10">
    <name type="scientific">Colletotrichum higginsianum (strain IMI 349063)</name>
    <name type="common">Crucifer anthracnose fungus</name>
    <dbReference type="NCBI Taxonomy" id="759273"/>
    <lineage>
        <taxon>Eukaryota</taxon>
        <taxon>Fungi</taxon>
        <taxon>Dikarya</taxon>
        <taxon>Ascomycota</taxon>
        <taxon>Pezizomycotina</taxon>
        <taxon>Sordariomycetes</taxon>
        <taxon>Hypocreomycetidae</taxon>
        <taxon>Glomerellales</taxon>
        <taxon>Glomerellaceae</taxon>
        <taxon>Colletotrichum</taxon>
        <taxon>Colletotrichum destructivum species complex</taxon>
    </lineage>
</organism>
<comment type="similarity">
    <text evidence="5">Belongs to the SAT4 family.</text>
</comment>
<feature type="transmembrane region" description="Helical" evidence="7">
    <location>
        <begin position="249"/>
        <end position="269"/>
    </location>
</feature>
<feature type="compositionally biased region" description="Polar residues" evidence="6">
    <location>
        <begin position="340"/>
        <end position="355"/>
    </location>
</feature>
<keyword evidence="4 7" id="KW-0472">Membrane</keyword>
<dbReference type="VEuPathDB" id="FungiDB:CH63R_04869"/>
<dbReference type="InterPro" id="IPR049326">
    <property type="entry name" value="Rhodopsin_dom_fungi"/>
</dbReference>
<dbReference type="Pfam" id="PF20684">
    <property type="entry name" value="Fung_rhodopsin"/>
    <property type="match status" value="1"/>
</dbReference>
<feature type="transmembrane region" description="Helical" evidence="7">
    <location>
        <begin position="289"/>
        <end position="312"/>
    </location>
</feature>
<feature type="compositionally biased region" description="Polar residues" evidence="6">
    <location>
        <begin position="363"/>
        <end position="387"/>
    </location>
</feature>
<dbReference type="PANTHER" id="PTHR33048">
    <property type="entry name" value="PTH11-LIKE INTEGRAL MEMBRANE PROTEIN (AFU_ORTHOLOGUE AFUA_5G11245)"/>
    <property type="match status" value="1"/>
</dbReference>
<feature type="transmembrane region" description="Helical" evidence="7">
    <location>
        <begin position="205"/>
        <end position="229"/>
    </location>
</feature>
<feature type="domain" description="Rhodopsin" evidence="8">
    <location>
        <begin position="77"/>
        <end position="314"/>
    </location>
</feature>
<dbReference type="InterPro" id="IPR052337">
    <property type="entry name" value="SAT4-like"/>
</dbReference>